<evidence type="ECO:0000259" key="7">
    <source>
        <dbReference type="PROSITE" id="PS50885"/>
    </source>
</evidence>
<dbReference type="FunFam" id="1.10.287.950:FF:000001">
    <property type="entry name" value="Methyl-accepting chemotaxis sensory transducer"/>
    <property type="match status" value="1"/>
</dbReference>
<evidence type="ECO:0000313" key="9">
    <source>
        <dbReference type="Proteomes" id="UP000318542"/>
    </source>
</evidence>
<dbReference type="Proteomes" id="UP000318542">
    <property type="component" value="Unassembled WGS sequence"/>
</dbReference>
<dbReference type="CDD" id="cd11386">
    <property type="entry name" value="MCP_signal"/>
    <property type="match status" value="1"/>
</dbReference>
<dbReference type="EMBL" id="VJOL01000050">
    <property type="protein sequence ID" value="TSE28364.1"/>
    <property type="molecule type" value="Genomic_DNA"/>
</dbReference>
<dbReference type="InterPro" id="IPR051310">
    <property type="entry name" value="MCP_chemotaxis"/>
</dbReference>
<dbReference type="PRINTS" id="PR00260">
    <property type="entry name" value="CHEMTRNSDUCR"/>
</dbReference>
<dbReference type="InterPro" id="IPR004090">
    <property type="entry name" value="Chemotax_Me-accpt_rcpt"/>
</dbReference>
<feature type="signal peptide" evidence="5">
    <location>
        <begin position="1"/>
        <end position="17"/>
    </location>
</feature>
<feature type="domain" description="Methyl-accepting transducer" evidence="6">
    <location>
        <begin position="142"/>
        <end position="371"/>
    </location>
</feature>
<proteinExistence type="inferred from homology"/>
<dbReference type="AlphaFoldDB" id="A0A554WXR3"/>
<gene>
    <name evidence="8" type="primary">tar</name>
    <name evidence="8" type="ORF">Tther_02159</name>
</gene>
<evidence type="ECO:0000256" key="5">
    <source>
        <dbReference type="SAM" id="SignalP"/>
    </source>
</evidence>
<dbReference type="GO" id="GO:0004888">
    <property type="term" value="F:transmembrane signaling receptor activity"/>
    <property type="evidence" value="ECO:0007669"/>
    <property type="project" value="InterPro"/>
</dbReference>
<dbReference type="Gene3D" id="1.10.287.950">
    <property type="entry name" value="Methyl-accepting chemotaxis protein"/>
    <property type="match status" value="1"/>
</dbReference>
<dbReference type="InterPro" id="IPR025991">
    <property type="entry name" value="Chemoreceptor_zinc-bind_dom"/>
</dbReference>
<feature type="transmembrane region" description="Helical" evidence="4">
    <location>
        <begin position="66"/>
        <end position="84"/>
    </location>
</feature>
<evidence type="ECO:0000256" key="4">
    <source>
        <dbReference type="SAM" id="Phobius"/>
    </source>
</evidence>
<dbReference type="PROSITE" id="PS50111">
    <property type="entry name" value="CHEMOTAXIS_TRANSDUC_2"/>
    <property type="match status" value="1"/>
</dbReference>
<dbReference type="InterPro" id="IPR003660">
    <property type="entry name" value="HAMP_dom"/>
</dbReference>
<evidence type="ECO:0000259" key="6">
    <source>
        <dbReference type="PROSITE" id="PS50111"/>
    </source>
</evidence>
<feature type="domain" description="HAMP" evidence="7">
    <location>
        <begin position="85"/>
        <end position="137"/>
    </location>
</feature>
<dbReference type="GO" id="GO:0007165">
    <property type="term" value="P:signal transduction"/>
    <property type="evidence" value="ECO:0007669"/>
    <property type="project" value="UniProtKB-KW"/>
</dbReference>
<sequence length="517" mass="54943">MAQHALALSASTTNAHANPAAAPSASASRSLNMTLGCVAAVAVATVPLLADVAAWAGGSAPPMWRWGVDILVPAGVGLGVAWTLRSMAQRVRRIRRDMLTLSMGDMRAPIRADARDALGGLQKELANLQLALTDIIRAVRHASNEVVHSAIEIEHGARDVAARAESSAAALEQSSAALEQTSSTSAHTADLVAQAAQLAQSNAGAASRGGDIVERVVQTMHQLEESSTRIREITGVIDGIAFQTNILALNAAVEAARAGEAGRGFAVVAGEVRSLAQRSGQAAKEIKDLIERTVQAVAEGVTVVRGVGDVMQEIVASAQRTRELMDEVANAAREQQLGVRQIGEAVQELDRNTQQNAALAEETATASTAQRDAALRMAVLVDEFQLAGSQSHYPSAVQGLDVDAIIDAHRQWKAKLRDAMENRTTVDVDTLRRDDCCALGKWIYGEGQQRFGGRPRFGELVERHKHFHQVAASVGEMVNRKQWEQAEDAIAPGTPFSQATRGVVQVLSTVKRIGFEG</sequence>
<keyword evidence="3" id="KW-0807">Transducer</keyword>
<evidence type="ECO:0000256" key="3">
    <source>
        <dbReference type="PROSITE-ProRule" id="PRU00284"/>
    </source>
</evidence>
<keyword evidence="9" id="KW-1185">Reference proteome</keyword>
<name>A0A554WXR3_9BURK</name>
<comment type="caution">
    <text evidence="8">The sequence shown here is derived from an EMBL/GenBank/DDBJ whole genome shotgun (WGS) entry which is preliminary data.</text>
</comment>
<accession>A0A554WXR3</accession>
<evidence type="ECO:0000256" key="1">
    <source>
        <dbReference type="ARBA" id="ARBA00004370"/>
    </source>
</evidence>
<dbReference type="InterPro" id="IPR004089">
    <property type="entry name" value="MCPsignal_dom"/>
</dbReference>
<dbReference type="PANTHER" id="PTHR43531">
    <property type="entry name" value="PROTEIN ICFG"/>
    <property type="match status" value="1"/>
</dbReference>
<evidence type="ECO:0000313" key="8">
    <source>
        <dbReference type="EMBL" id="TSE28364.1"/>
    </source>
</evidence>
<feature type="transmembrane region" description="Helical" evidence="4">
    <location>
        <begin position="33"/>
        <end position="54"/>
    </location>
</feature>
<keyword evidence="5" id="KW-0732">Signal</keyword>
<dbReference type="Pfam" id="PF13682">
    <property type="entry name" value="CZB"/>
    <property type="match status" value="1"/>
</dbReference>
<dbReference type="Pfam" id="PF00015">
    <property type="entry name" value="MCPsignal"/>
    <property type="match status" value="1"/>
</dbReference>
<organism evidence="8 9">
    <name type="scientific">Tepidimonas thermarum</name>
    <dbReference type="NCBI Taxonomy" id="335431"/>
    <lineage>
        <taxon>Bacteria</taxon>
        <taxon>Pseudomonadati</taxon>
        <taxon>Pseudomonadota</taxon>
        <taxon>Betaproteobacteria</taxon>
        <taxon>Burkholderiales</taxon>
        <taxon>Tepidimonas</taxon>
    </lineage>
</organism>
<dbReference type="GO" id="GO:0006935">
    <property type="term" value="P:chemotaxis"/>
    <property type="evidence" value="ECO:0007669"/>
    <property type="project" value="InterPro"/>
</dbReference>
<keyword evidence="4" id="KW-0472">Membrane</keyword>
<comment type="subcellular location">
    <subcellularLocation>
        <location evidence="1">Membrane</location>
    </subcellularLocation>
</comment>
<dbReference type="SMART" id="SM00283">
    <property type="entry name" value="MA"/>
    <property type="match status" value="1"/>
</dbReference>
<keyword evidence="4" id="KW-1133">Transmembrane helix</keyword>
<keyword evidence="4" id="KW-0812">Transmembrane</keyword>
<comment type="similarity">
    <text evidence="2">Belongs to the methyl-accepting chemotaxis (MCP) protein family.</text>
</comment>
<protein>
    <submittedName>
        <fullName evidence="8">Methyl-accepting chemotaxis protein II</fullName>
    </submittedName>
</protein>
<reference evidence="8 9" key="1">
    <citation type="submission" date="2019-07" db="EMBL/GenBank/DDBJ databases">
        <title>Tepidimonas thermarum AA-1 draft genome.</title>
        <authorList>
            <person name="Da Costa M.S."/>
            <person name="Froufe H.J.C."/>
            <person name="Egas C."/>
            <person name="Albuquerque L."/>
        </authorList>
    </citation>
    <scope>NUCLEOTIDE SEQUENCE [LARGE SCALE GENOMIC DNA]</scope>
    <source>
        <strain evidence="8 9">AA-1</strain>
    </source>
</reference>
<dbReference type="PANTHER" id="PTHR43531:SF16">
    <property type="entry name" value="METHYL-ACCEPTING CHEMOTAXIS PROTEIN II"/>
    <property type="match status" value="1"/>
</dbReference>
<dbReference type="PROSITE" id="PS50885">
    <property type="entry name" value="HAMP"/>
    <property type="match status" value="1"/>
</dbReference>
<feature type="chain" id="PRO_5022223810" evidence="5">
    <location>
        <begin position="18"/>
        <end position="517"/>
    </location>
</feature>
<dbReference type="Gene3D" id="1.20.120.30">
    <property type="entry name" value="Aspartate receptor, ligand-binding domain"/>
    <property type="match status" value="1"/>
</dbReference>
<dbReference type="SUPFAM" id="SSF58104">
    <property type="entry name" value="Methyl-accepting chemotaxis protein (MCP) signaling domain"/>
    <property type="match status" value="1"/>
</dbReference>
<evidence type="ECO:0000256" key="2">
    <source>
        <dbReference type="ARBA" id="ARBA00029447"/>
    </source>
</evidence>
<dbReference type="GO" id="GO:0005886">
    <property type="term" value="C:plasma membrane"/>
    <property type="evidence" value="ECO:0007669"/>
    <property type="project" value="TreeGrafter"/>
</dbReference>